<dbReference type="CDD" id="cd01104">
    <property type="entry name" value="HTH_MlrA-CarA"/>
    <property type="match status" value="1"/>
</dbReference>
<dbReference type="PROSITE" id="PS50937">
    <property type="entry name" value="HTH_MERR_2"/>
    <property type="match status" value="1"/>
</dbReference>
<proteinExistence type="predicted"/>
<dbReference type="InterPro" id="IPR000551">
    <property type="entry name" value="MerR-type_HTH_dom"/>
</dbReference>
<feature type="domain" description="HTH merR-type" evidence="4">
    <location>
        <begin position="7"/>
        <end position="76"/>
    </location>
</feature>
<dbReference type="InterPro" id="IPR036594">
    <property type="entry name" value="Meth_synthase_dom"/>
</dbReference>
<evidence type="ECO:0000313" key="6">
    <source>
        <dbReference type="EMBL" id="BAZ94125.1"/>
    </source>
</evidence>
<dbReference type="SUPFAM" id="SSF52242">
    <property type="entry name" value="Cobalamin (vitamin B12)-binding domain"/>
    <property type="match status" value="1"/>
</dbReference>
<evidence type="ECO:0000256" key="3">
    <source>
        <dbReference type="ARBA" id="ARBA00023163"/>
    </source>
</evidence>
<dbReference type="Gene3D" id="1.10.1240.10">
    <property type="entry name" value="Methionine synthase domain"/>
    <property type="match status" value="1"/>
</dbReference>
<dbReference type="GO" id="GO:0003700">
    <property type="term" value="F:DNA-binding transcription factor activity"/>
    <property type="evidence" value="ECO:0007669"/>
    <property type="project" value="InterPro"/>
</dbReference>
<reference evidence="6 7" key="1">
    <citation type="submission" date="2017-05" db="EMBL/GenBank/DDBJ databases">
        <title>Thiocyanate degradation by Thiohalobacter thiocyanaticus FOKN1.</title>
        <authorList>
            <person name="Oshiki M."/>
            <person name="Fukushima T."/>
            <person name="Kawano S."/>
            <person name="Nakagawa J."/>
        </authorList>
    </citation>
    <scope>NUCLEOTIDE SEQUENCE [LARGE SCALE GENOMIC DNA]</scope>
    <source>
        <strain evidence="6 7">FOKN1</strain>
    </source>
</reference>
<evidence type="ECO:0000313" key="7">
    <source>
        <dbReference type="Proteomes" id="UP000218765"/>
    </source>
</evidence>
<dbReference type="PANTHER" id="PTHR30204:SF67">
    <property type="entry name" value="HTH-TYPE TRANSCRIPTIONAL REGULATOR MLRA-RELATED"/>
    <property type="match status" value="1"/>
</dbReference>
<dbReference type="GO" id="GO:0003677">
    <property type="term" value="F:DNA binding"/>
    <property type="evidence" value="ECO:0007669"/>
    <property type="project" value="UniProtKB-KW"/>
</dbReference>
<dbReference type="RefSeq" id="WP_096366248.1">
    <property type="nucleotide sequence ID" value="NZ_AP018052.1"/>
</dbReference>
<organism evidence="6 7">
    <name type="scientific">Thiohalobacter thiocyanaticus</name>
    <dbReference type="NCBI Taxonomy" id="585455"/>
    <lineage>
        <taxon>Bacteria</taxon>
        <taxon>Pseudomonadati</taxon>
        <taxon>Pseudomonadota</taxon>
        <taxon>Gammaproteobacteria</taxon>
        <taxon>Thiohalobacterales</taxon>
        <taxon>Thiohalobacteraceae</taxon>
        <taxon>Thiohalobacter</taxon>
    </lineage>
</organism>
<keyword evidence="1" id="KW-0805">Transcription regulation</keyword>
<dbReference type="EMBL" id="AP018052">
    <property type="protein sequence ID" value="BAZ94125.1"/>
    <property type="molecule type" value="Genomic_DNA"/>
</dbReference>
<dbReference type="Pfam" id="PF13411">
    <property type="entry name" value="MerR_1"/>
    <property type="match status" value="1"/>
</dbReference>
<keyword evidence="7" id="KW-1185">Reference proteome</keyword>
<dbReference type="InterPro" id="IPR047057">
    <property type="entry name" value="MerR_fam"/>
</dbReference>
<feature type="domain" description="B12-binding" evidence="5">
    <location>
        <begin position="177"/>
        <end position="301"/>
    </location>
</feature>
<dbReference type="GO" id="GO:0031419">
    <property type="term" value="F:cobalamin binding"/>
    <property type="evidence" value="ECO:0007669"/>
    <property type="project" value="InterPro"/>
</dbReference>
<accession>A0A1Z4VRL7</accession>
<dbReference type="InterPro" id="IPR003759">
    <property type="entry name" value="Cbl-bd_cap"/>
</dbReference>
<dbReference type="Gene3D" id="1.10.1660.10">
    <property type="match status" value="1"/>
</dbReference>
<dbReference type="PANTHER" id="PTHR30204">
    <property type="entry name" value="REDOX-CYCLING DRUG-SENSING TRANSCRIPTIONAL ACTIVATOR SOXR"/>
    <property type="match status" value="1"/>
</dbReference>
<protein>
    <submittedName>
        <fullName evidence="6">Putative transcriptional regulator</fullName>
    </submittedName>
</protein>
<keyword evidence="3" id="KW-0804">Transcription</keyword>
<dbReference type="Gene3D" id="3.40.50.280">
    <property type="entry name" value="Cobalamin-binding domain"/>
    <property type="match status" value="1"/>
</dbReference>
<sequence>METQAHYYPIRNVAEITGVNPVTLRAWERRYGLLQPHRTDSGHRLYSDDDIRLIQQVTTLLNEGQSISQVVRSLKQGAPEAAGIREDNADIWETHRARMLEAIGRFDERTLEQAYQEILGLYPIDTVNTLLIRPLLQHLGNCWKQSDTGIAQEHFFTAYLRKKLGARLHHSNLQSHGPRLILCSPSGEHHELGMLLFAVTAVSHGLRLVMLGPDMPLSELTAVADATAAEGVILSMSTRPSKKVVEQELPALIGALDIPLFIGGQYAVTHARELAAAGAVPVGTDALPALRSIRAGLHSGT</sequence>
<dbReference type="OrthoDB" id="9800334at2"/>
<keyword evidence="2" id="KW-0238">DNA-binding</keyword>
<evidence type="ECO:0000256" key="2">
    <source>
        <dbReference type="ARBA" id="ARBA00023125"/>
    </source>
</evidence>
<dbReference type="AlphaFoldDB" id="A0A1Z4VRL7"/>
<dbReference type="KEGG" id="ttc:FOKN1_1739"/>
<dbReference type="PROSITE" id="PS51332">
    <property type="entry name" value="B12_BINDING"/>
    <property type="match status" value="1"/>
</dbReference>
<evidence type="ECO:0000259" key="5">
    <source>
        <dbReference type="PROSITE" id="PS51332"/>
    </source>
</evidence>
<dbReference type="InterPro" id="IPR009061">
    <property type="entry name" value="DNA-bd_dom_put_sf"/>
</dbReference>
<dbReference type="SUPFAM" id="SSF46955">
    <property type="entry name" value="Putative DNA-binding domain"/>
    <property type="match status" value="1"/>
</dbReference>
<dbReference type="Proteomes" id="UP000218765">
    <property type="component" value="Chromosome"/>
</dbReference>
<dbReference type="Pfam" id="PF02607">
    <property type="entry name" value="B12-binding_2"/>
    <property type="match status" value="1"/>
</dbReference>
<evidence type="ECO:0000256" key="1">
    <source>
        <dbReference type="ARBA" id="ARBA00023015"/>
    </source>
</evidence>
<dbReference type="SMART" id="SM00422">
    <property type="entry name" value="HTH_MERR"/>
    <property type="match status" value="1"/>
</dbReference>
<evidence type="ECO:0000259" key="4">
    <source>
        <dbReference type="PROSITE" id="PS50937"/>
    </source>
</evidence>
<name>A0A1Z4VRL7_9GAMM</name>
<gene>
    <name evidence="6" type="ORF">FOKN1_1739</name>
</gene>
<dbReference type="GO" id="GO:0046872">
    <property type="term" value="F:metal ion binding"/>
    <property type="evidence" value="ECO:0007669"/>
    <property type="project" value="InterPro"/>
</dbReference>
<dbReference type="InterPro" id="IPR036724">
    <property type="entry name" value="Cobalamin-bd_sf"/>
</dbReference>
<dbReference type="InterPro" id="IPR006158">
    <property type="entry name" value="Cobalamin-bd"/>
</dbReference>